<proteinExistence type="inferred from homology"/>
<comment type="function">
    <text evidence="4">Involved in DNA repair and RecF pathway recombination.</text>
</comment>
<dbReference type="Pfam" id="PF11967">
    <property type="entry name" value="RecO_N"/>
    <property type="match status" value="1"/>
</dbReference>
<accession>A0ABS6EET3</accession>
<organism evidence="6 7">
    <name type="scientific">Clostridium mobile</name>
    <dbReference type="NCBI Taxonomy" id="2841512"/>
    <lineage>
        <taxon>Bacteria</taxon>
        <taxon>Bacillati</taxon>
        <taxon>Bacillota</taxon>
        <taxon>Clostridia</taxon>
        <taxon>Eubacteriales</taxon>
        <taxon>Clostridiaceae</taxon>
        <taxon>Clostridium</taxon>
    </lineage>
</organism>
<dbReference type="EMBL" id="JAHLQF010000001">
    <property type="protein sequence ID" value="MBU5483515.1"/>
    <property type="molecule type" value="Genomic_DNA"/>
</dbReference>
<evidence type="ECO:0000313" key="7">
    <source>
        <dbReference type="Proteomes" id="UP000726170"/>
    </source>
</evidence>
<evidence type="ECO:0000256" key="3">
    <source>
        <dbReference type="ARBA" id="ARBA00023204"/>
    </source>
</evidence>
<keyword evidence="7" id="KW-1185">Reference proteome</keyword>
<dbReference type="Pfam" id="PF02565">
    <property type="entry name" value="RecO_C"/>
    <property type="match status" value="1"/>
</dbReference>
<keyword evidence="1 4" id="KW-0227">DNA damage</keyword>
<evidence type="ECO:0000256" key="4">
    <source>
        <dbReference type="HAMAP-Rule" id="MF_00201"/>
    </source>
</evidence>
<gene>
    <name evidence="4 6" type="primary">recO</name>
    <name evidence="6" type="ORF">KQI86_04185</name>
</gene>
<dbReference type="RefSeq" id="WP_216438331.1">
    <property type="nucleotide sequence ID" value="NZ_JAHLQF010000001.1"/>
</dbReference>
<evidence type="ECO:0000313" key="6">
    <source>
        <dbReference type="EMBL" id="MBU5483515.1"/>
    </source>
</evidence>
<keyword evidence="2 4" id="KW-0233">DNA recombination</keyword>
<dbReference type="Proteomes" id="UP000726170">
    <property type="component" value="Unassembled WGS sequence"/>
</dbReference>
<dbReference type="PANTHER" id="PTHR33991:SF1">
    <property type="entry name" value="DNA REPAIR PROTEIN RECO"/>
    <property type="match status" value="1"/>
</dbReference>
<protein>
    <recommendedName>
        <fullName evidence="4">DNA repair protein RecO</fullName>
    </recommendedName>
    <alternativeName>
        <fullName evidence="4">Recombination protein O</fullName>
    </alternativeName>
</protein>
<comment type="caution">
    <text evidence="6">The sequence shown here is derived from an EMBL/GenBank/DDBJ whole genome shotgun (WGS) entry which is preliminary data.</text>
</comment>
<evidence type="ECO:0000256" key="2">
    <source>
        <dbReference type="ARBA" id="ARBA00023172"/>
    </source>
</evidence>
<comment type="similarity">
    <text evidence="4">Belongs to the RecO family.</text>
</comment>
<dbReference type="InterPro" id="IPR022572">
    <property type="entry name" value="DNA_rep/recomb_RecO_N"/>
</dbReference>
<dbReference type="NCBIfam" id="TIGR00613">
    <property type="entry name" value="reco"/>
    <property type="match status" value="1"/>
</dbReference>
<dbReference type="InterPro" id="IPR003717">
    <property type="entry name" value="RecO"/>
</dbReference>
<name>A0ABS6EET3_9CLOT</name>
<reference evidence="6 7" key="1">
    <citation type="submission" date="2021-06" db="EMBL/GenBank/DDBJ databases">
        <authorList>
            <person name="Sun Q."/>
            <person name="Li D."/>
        </authorList>
    </citation>
    <scope>NUCLEOTIDE SEQUENCE [LARGE SCALE GENOMIC DNA]</scope>
    <source>
        <strain evidence="6 7">MSJ-11</strain>
    </source>
</reference>
<dbReference type="PANTHER" id="PTHR33991">
    <property type="entry name" value="DNA REPAIR PROTEIN RECO"/>
    <property type="match status" value="1"/>
</dbReference>
<keyword evidence="3 4" id="KW-0234">DNA repair</keyword>
<evidence type="ECO:0000259" key="5">
    <source>
        <dbReference type="Pfam" id="PF11967"/>
    </source>
</evidence>
<evidence type="ECO:0000256" key="1">
    <source>
        <dbReference type="ARBA" id="ARBA00022763"/>
    </source>
</evidence>
<sequence>MSTFNTRAIVIKTQDYKETDKIVWMYSEKLGKISTIAKGAKKNRSKLFSTTLSFCFGNYLLYRGKAMYTLNEGEMIESFQGLLMDLETITYASYFCELIDIAIQEEESNRELFKDLVTAFYFMKNKVGDLDTLARIFEIKILKATGYELNLQSCTRCKSKISSSNYIDLQYLGGICEDCAKENGIKINNGVFNILKYLSQIPLEKSYRIVIPDNLKEEIYKVLNLIICQNYFRKPKSLETLNFFKGSEINE</sequence>
<dbReference type="HAMAP" id="MF_00201">
    <property type="entry name" value="RecO"/>
    <property type="match status" value="1"/>
</dbReference>
<feature type="domain" description="DNA replication/recombination mediator RecO N-terminal" evidence="5">
    <location>
        <begin position="1"/>
        <end position="79"/>
    </location>
</feature>